<sequence>MEADTKTCIDGKCIHVKAVVRNFVVRKADRERFGDQLPVSYIRTNNPFTNCTNISLVRTGPALFPYRSTPTGIGEREKKAFWTLGHPIRTSVRTDSNAILAAYKNLNSHVDPHDSVRGRNTFDGDTYASVSSGSRKRFGTSTHL</sequence>
<evidence type="ECO:0000256" key="1">
    <source>
        <dbReference type="SAM" id="MobiDB-lite"/>
    </source>
</evidence>
<proteinExistence type="predicted"/>
<evidence type="ECO:0000313" key="2">
    <source>
        <dbReference type="EMBL" id="KAG9991777.1"/>
    </source>
</evidence>
<comment type="caution">
    <text evidence="2">The sequence shown here is derived from an EMBL/GenBank/DDBJ whole genome shotgun (WGS) entry which is preliminary data.</text>
</comment>
<dbReference type="EMBL" id="JAHFXS010000001">
    <property type="protein sequence ID" value="KAG9991777.1"/>
    <property type="molecule type" value="Genomic_DNA"/>
</dbReference>
<feature type="non-terminal residue" evidence="2">
    <location>
        <position position="144"/>
    </location>
</feature>
<protein>
    <submittedName>
        <fullName evidence="2">Uncharacterized protein</fullName>
    </submittedName>
</protein>
<reference evidence="2" key="2">
    <citation type="submission" date="2021-08" db="EMBL/GenBank/DDBJ databases">
        <authorList>
            <person name="Gostincar C."/>
            <person name="Sun X."/>
            <person name="Song Z."/>
            <person name="Gunde-Cimerman N."/>
        </authorList>
    </citation>
    <scope>NUCLEOTIDE SEQUENCE</scope>
    <source>
        <strain evidence="2">EXF-9298</strain>
    </source>
</reference>
<organism evidence="2 3">
    <name type="scientific">Aureobasidium melanogenum</name>
    <name type="common">Aureobasidium pullulans var. melanogenum</name>
    <dbReference type="NCBI Taxonomy" id="46634"/>
    <lineage>
        <taxon>Eukaryota</taxon>
        <taxon>Fungi</taxon>
        <taxon>Dikarya</taxon>
        <taxon>Ascomycota</taxon>
        <taxon>Pezizomycotina</taxon>
        <taxon>Dothideomycetes</taxon>
        <taxon>Dothideomycetidae</taxon>
        <taxon>Dothideales</taxon>
        <taxon>Saccotheciaceae</taxon>
        <taxon>Aureobasidium</taxon>
    </lineage>
</organism>
<accession>A0A9P8K1W3</accession>
<feature type="region of interest" description="Disordered" evidence="1">
    <location>
        <begin position="110"/>
        <end position="144"/>
    </location>
</feature>
<gene>
    <name evidence="2" type="ORF">KCU98_g3</name>
</gene>
<evidence type="ECO:0000313" key="3">
    <source>
        <dbReference type="Proteomes" id="UP000729357"/>
    </source>
</evidence>
<feature type="compositionally biased region" description="Basic and acidic residues" evidence="1">
    <location>
        <begin position="110"/>
        <end position="122"/>
    </location>
</feature>
<name>A0A9P8K1W3_AURME</name>
<keyword evidence="3" id="KW-1185">Reference proteome</keyword>
<dbReference type="AlphaFoldDB" id="A0A9P8K1W3"/>
<dbReference type="Proteomes" id="UP000729357">
    <property type="component" value="Unassembled WGS sequence"/>
</dbReference>
<feature type="compositionally biased region" description="Polar residues" evidence="1">
    <location>
        <begin position="128"/>
        <end position="144"/>
    </location>
</feature>
<reference evidence="2" key="1">
    <citation type="journal article" date="2021" name="J Fungi (Basel)">
        <title>Virulence traits and population genomics of the black yeast Aureobasidium melanogenum.</title>
        <authorList>
            <person name="Cernosa A."/>
            <person name="Sun X."/>
            <person name="Gostincar C."/>
            <person name="Fang C."/>
            <person name="Gunde-Cimerman N."/>
            <person name="Song Z."/>
        </authorList>
    </citation>
    <scope>NUCLEOTIDE SEQUENCE</scope>
    <source>
        <strain evidence="2">EXF-9298</strain>
    </source>
</reference>